<dbReference type="EMBL" id="KV784359">
    <property type="protein sequence ID" value="OEU15352.1"/>
    <property type="molecule type" value="Genomic_DNA"/>
</dbReference>
<sequence length="71" mass="7451">MQDMYWSALKGDPGSTTIADPSIYLRSLAAPDIDTISIAKTESAGPSSSSSGLTMVTYLPVGIPLFVLSAW</sequence>
<protein>
    <submittedName>
        <fullName evidence="1">Uncharacterized protein</fullName>
    </submittedName>
</protein>
<evidence type="ECO:0000313" key="1">
    <source>
        <dbReference type="EMBL" id="OEU15352.1"/>
    </source>
</evidence>
<evidence type="ECO:0000313" key="2">
    <source>
        <dbReference type="Proteomes" id="UP000095751"/>
    </source>
</evidence>
<gene>
    <name evidence="1" type="ORF">FRACYDRAFT_269328</name>
</gene>
<accession>A0A1E7FAY9</accession>
<name>A0A1E7FAY9_9STRA</name>
<organism evidence="1 2">
    <name type="scientific">Fragilariopsis cylindrus CCMP1102</name>
    <dbReference type="NCBI Taxonomy" id="635003"/>
    <lineage>
        <taxon>Eukaryota</taxon>
        <taxon>Sar</taxon>
        <taxon>Stramenopiles</taxon>
        <taxon>Ochrophyta</taxon>
        <taxon>Bacillariophyta</taxon>
        <taxon>Bacillariophyceae</taxon>
        <taxon>Bacillariophycidae</taxon>
        <taxon>Bacillariales</taxon>
        <taxon>Bacillariaceae</taxon>
        <taxon>Fragilariopsis</taxon>
    </lineage>
</organism>
<dbReference type="AlphaFoldDB" id="A0A1E7FAY9"/>
<proteinExistence type="predicted"/>
<keyword evidence="2" id="KW-1185">Reference proteome</keyword>
<dbReference type="InParanoid" id="A0A1E7FAY9"/>
<dbReference type="Proteomes" id="UP000095751">
    <property type="component" value="Unassembled WGS sequence"/>
</dbReference>
<dbReference type="KEGG" id="fcy:FRACYDRAFT_269328"/>
<reference evidence="1 2" key="1">
    <citation type="submission" date="2016-09" db="EMBL/GenBank/DDBJ databases">
        <title>Extensive genetic diversity and differential bi-allelic expression allows diatom success in the polar Southern Ocean.</title>
        <authorList>
            <consortium name="DOE Joint Genome Institute"/>
            <person name="Mock T."/>
            <person name="Otillar R.P."/>
            <person name="Strauss J."/>
            <person name="Dupont C."/>
            <person name="Frickenhaus S."/>
            <person name="Maumus F."/>
            <person name="Mcmullan M."/>
            <person name="Sanges R."/>
            <person name="Schmutz J."/>
            <person name="Toseland A."/>
            <person name="Valas R."/>
            <person name="Veluchamy A."/>
            <person name="Ward B.J."/>
            <person name="Allen A."/>
            <person name="Barry K."/>
            <person name="Falciatore A."/>
            <person name="Ferrante M."/>
            <person name="Fortunato A.E."/>
            <person name="Gloeckner G."/>
            <person name="Gruber A."/>
            <person name="Hipkin R."/>
            <person name="Janech M."/>
            <person name="Kroth P."/>
            <person name="Leese F."/>
            <person name="Lindquist E."/>
            <person name="Lyon B.R."/>
            <person name="Martin J."/>
            <person name="Mayer C."/>
            <person name="Parker M."/>
            <person name="Quesneville H."/>
            <person name="Raymond J."/>
            <person name="Uhlig C."/>
            <person name="Valentin K.U."/>
            <person name="Worden A.Z."/>
            <person name="Armbrust E.V."/>
            <person name="Bowler C."/>
            <person name="Green B."/>
            <person name="Moulton V."/>
            <person name="Van Oosterhout C."/>
            <person name="Grigoriev I."/>
        </authorList>
    </citation>
    <scope>NUCLEOTIDE SEQUENCE [LARGE SCALE GENOMIC DNA]</scope>
    <source>
        <strain evidence="1 2">CCMP1102</strain>
    </source>
</reference>